<name>A0A8S1QU59_9CILI</name>
<gene>
    <name evidence="2" type="ORF">PSON_ATCC_30995.1.T1170124</name>
</gene>
<dbReference type="EMBL" id="CAJJDN010000117">
    <property type="protein sequence ID" value="CAD8118475.1"/>
    <property type="molecule type" value="Genomic_DNA"/>
</dbReference>
<sequence length="494" mass="58713">MHKIKLQFLNPDVENNYIQEQQFPKRKFYLKLCTVGLQALLITKLIFSLVEKNYLVTYPLLVTWGFTIPFSFIPVKTDIQIRINIVFLNIAYVVYLLFFDPQDEATIMYFKGSTQMAANIVNIFVLEFIESSILSFVILILRIIHLLLYSNSIDLSSILFGGLVNFILVSMLYIHHKALRSKYLLTKTDQRWENILKQIVHNQKFILINFDQDKLKFTCTTSTFSKKIQSQDEVINFIRNSKILNFTFEQYLYKTITKFQTNSVDNLNNIIMITYKRQLIKLNFSVFYGNQPTILIQKHTPLQELHYKKYSNFTQLYLQIVIFLIRIIKENKNFNSVKFQIIAKKLFLKNLVVEIYNQNFTSKTISLRKLIKNTTLLKNPNKQIQLLFKDLIFTTIPKIFHIYLAFIFECSNNELILVKVEQNKNNEILTLQFFGAFNCEKLRIYVQKFEYYLFLIFRNIKCEEKKVTIQLNSEIFIPYKYFSQNNTSLDANYL</sequence>
<dbReference type="AlphaFoldDB" id="A0A8S1QU59"/>
<feature type="transmembrane region" description="Helical" evidence="1">
    <location>
        <begin position="120"/>
        <end position="149"/>
    </location>
</feature>
<keyword evidence="3" id="KW-1185">Reference proteome</keyword>
<keyword evidence="1" id="KW-0812">Transmembrane</keyword>
<dbReference type="Proteomes" id="UP000692954">
    <property type="component" value="Unassembled WGS sequence"/>
</dbReference>
<proteinExistence type="predicted"/>
<feature type="transmembrane region" description="Helical" evidence="1">
    <location>
        <begin position="54"/>
        <end position="73"/>
    </location>
</feature>
<keyword evidence="1" id="KW-1133">Transmembrane helix</keyword>
<evidence type="ECO:0000256" key="1">
    <source>
        <dbReference type="SAM" id="Phobius"/>
    </source>
</evidence>
<feature type="transmembrane region" description="Helical" evidence="1">
    <location>
        <begin position="79"/>
        <end position="99"/>
    </location>
</feature>
<accession>A0A8S1QU59</accession>
<keyword evidence="1" id="KW-0472">Membrane</keyword>
<feature type="transmembrane region" description="Helical" evidence="1">
    <location>
        <begin position="28"/>
        <end position="47"/>
    </location>
</feature>
<dbReference type="OrthoDB" id="305171at2759"/>
<evidence type="ECO:0000313" key="2">
    <source>
        <dbReference type="EMBL" id="CAD8118475.1"/>
    </source>
</evidence>
<reference evidence="2" key="1">
    <citation type="submission" date="2021-01" db="EMBL/GenBank/DDBJ databases">
        <authorList>
            <consortium name="Genoscope - CEA"/>
            <person name="William W."/>
        </authorList>
    </citation>
    <scope>NUCLEOTIDE SEQUENCE</scope>
</reference>
<feature type="transmembrane region" description="Helical" evidence="1">
    <location>
        <begin position="155"/>
        <end position="174"/>
    </location>
</feature>
<comment type="caution">
    <text evidence="2">The sequence shown here is derived from an EMBL/GenBank/DDBJ whole genome shotgun (WGS) entry which is preliminary data.</text>
</comment>
<organism evidence="2 3">
    <name type="scientific">Paramecium sonneborni</name>
    <dbReference type="NCBI Taxonomy" id="65129"/>
    <lineage>
        <taxon>Eukaryota</taxon>
        <taxon>Sar</taxon>
        <taxon>Alveolata</taxon>
        <taxon>Ciliophora</taxon>
        <taxon>Intramacronucleata</taxon>
        <taxon>Oligohymenophorea</taxon>
        <taxon>Peniculida</taxon>
        <taxon>Parameciidae</taxon>
        <taxon>Paramecium</taxon>
    </lineage>
</organism>
<protein>
    <recommendedName>
        <fullName evidence="4">Transmembrane protein</fullName>
    </recommendedName>
</protein>
<evidence type="ECO:0000313" key="3">
    <source>
        <dbReference type="Proteomes" id="UP000692954"/>
    </source>
</evidence>
<evidence type="ECO:0008006" key="4">
    <source>
        <dbReference type="Google" id="ProtNLM"/>
    </source>
</evidence>